<dbReference type="VEuPathDB" id="FungiDB:Bcin14g05190"/>
<dbReference type="RefSeq" id="XP_001550202.2">
    <property type="nucleotide sequence ID" value="XM_001550152.2"/>
</dbReference>
<feature type="compositionally biased region" description="Low complexity" evidence="1">
    <location>
        <begin position="91"/>
        <end position="106"/>
    </location>
</feature>
<keyword evidence="4" id="KW-1185">Reference proteome</keyword>
<dbReference type="OrthoDB" id="3551352at2759"/>
<dbReference type="AlphaFoldDB" id="A0A384K3I1"/>
<keyword evidence="2" id="KW-1133">Transmembrane helix</keyword>
<reference evidence="3 4" key="2">
    <citation type="journal article" date="2012" name="Eukaryot. Cell">
        <title>Genome update of Botrytis cinerea strains B05.10 and T4.</title>
        <authorList>
            <person name="Staats M."/>
            <person name="van Kan J.A."/>
        </authorList>
    </citation>
    <scope>NUCLEOTIDE SEQUENCE [LARGE SCALE GENOMIC DNA]</scope>
    <source>
        <strain evidence="3 4">B05.10</strain>
    </source>
</reference>
<proteinExistence type="predicted"/>
<evidence type="ECO:0000256" key="1">
    <source>
        <dbReference type="SAM" id="MobiDB-lite"/>
    </source>
</evidence>
<accession>A0A384K3I1</accession>
<name>A0A384K3I1_BOTFB</name>
<reference evidence="3 4" key="1">
    <citation type="journal article" date="2011" name="PLoS Genet.">
        <title>Genomic analysis of the necrotrophic fungal pathogens Sclerotinia sclerotiorum and Botrytis cinerea.</title>
        <authorList>
            <person name="Amselem J."/>
            <person name="Cuomo C.A."/>
            <person name="van Kan J.A."/>
            <person name="Viaud M."/>
            <person name="Benito E.P."/>
            <person name="Couloux A."/>
            <person name="Coutinho P.M."/>
            <person name="de Vries R.P."/>
            <person name="Dyer P.S."/>
            <person name="Fillinger S."/>
            <person name="Fournier E."/>
            <person name="Gout L."/>
            <person name="Hahn M."/>
            <person name="Kohn L."/>
            <person name="Lapalu N."/>
            <person name="Plummer K.M."/>
            <person name="Pradier J.M."/>
            <person name="Quevillon E."/>
            <person name="Sharon A."/>
            <person name="Simon A."/>
            <person name="ten Have A."/>
            <person name="Tudzynski B."/>
            <person name="Tudzynski P."/>
            <person name="Wincker P."/>
            <person name="Andrew M."/>
            <person name="Anthouard V."/>
            <person name="Beever R.E."/>
            <person name="Beffa R."/>
            <person name="Benoit I."/>
            <person name="Bouzid O."/>
            <person name="Brault B."/>
            <person name="Chen Z."/>
            <person name="Choquer M."/>
            <person name="Collemare J."/>
            <person name="Cotton P."/>
            <person name="Danchin E.G."/>
            <person name="Da Silva C."/>
            <person name="Gautier A."/>
            <person name="Giraud C."/>
            <person name="Giraud T."/>
            <person name="Gonzalez C."/>
            <person name="Grossetete S."/>
            <person name="Guldener U."/>
            <person name="Henrissat B."/>
            <person name="Howlett B.J."/>
            <person name="Kodira C."/>
            <person name="Kretschmer M."/>
            <person name="Lappartient A."/>
            <person name="Leroch M."/>
            <person name="Levis C."/>
            <person name="Mauceli E."/>
            <person name="Neuveglise C."/>
            <person name="Oeser B."/>
            <person name="Pearson M."/>
            <person name="Poulain J."/>
            <person name="Poussereau N."/>
            <person name="Quesneville H."/>
            <person name="Rascle C."/>
            <person name="Schumacher J."/>
            <person name="Segurens B."/>
            <person name="Sexton A."/>
            <person name="Silva E."/>
            <person name="Sirven C."/>
            <person name="Soanes D.M."/>
            <person name="Talbot N.J."/>
            <person name="Templeton M."/>
            <person name="Yandava C."/>
            <person name="Yarden O."/>
            <person name="Zeng Q."/>
            <person name="Rollins J.A."/>
            <person name="Lebrun M.H."/>
            <person name="Dickman M."/>
        </authorList>
    </citation>
    <scope>NUCLEOTIDE SEQUENCE [LARGE SCALE GENOMIC DNA]</scope>
    <source>
        <strain evidence="3 4">B05.10</strain>
    </source>
</reference>
<evidence type="ECO:0000313" key="4">
    <source>
        <dbReference type="Proteomes" id="UP000001798"/>
    </source>
</evidence>
<reference evidence="3 4" key="3">
    <citation type="journal article" date="2017" name="Mol. Plant Pathol.">
        <title>A gapless genome sequence of the fungus Botrytis cinerea.</title>
        <authorList>
            <person name="Van Kan J.A."/>
            <person name="Stassen J.H."/>
            <person name="Mosbach A."/>
            <person name="Van Der Lee T.A."/>
            <person name="Faino L."/>
            <person name="Farmer A.D."/>
            <person name="Papasotiriou D.G."/>
            <person name="Zhou S."/>
            <person name="Seidl M.F."/>
            <person name="Cottam E."/>
            <person name="Edel D."/>
            <person name="Hahn M."/>
            <person name="Schwartz D.C."/>
            <person name="Dietrich R.A."/>
            <person name="Widdison S."/>
            <person name="Scalliet G."/>
        </authorList>
    </citation>
    <scope>NUCLEOTIDE SEQUENCE [LARGE SCALE GENOMIC DNA]</scope>
    <source>
        <strain evidence="3 4">B05.10</strain>
    </source>
</reference>
<keyword evidence="2" id="KW-0472">Membrane</keyword>
<sequence length="233" mass="25433">MLEKISLGTSIVHKMATAALHKPSYITVTSVSTTIASGSIPYMSTASASSIHLYITVRKTVMSVFISSPIESPSLATLTSHSFAQETVPETSLTQNSNGTSTSQSLVQDTVSIPPPTQLSTKKPHQNTIAIVAGALGRFIFVCELLAGFYFLRGYRLRHQNSTEITSGHPIIPEKDEGKDPVHEMAGKRKFGYPRPEVEWNSLSELEQGGSGRHQGPVQLSSYFHPINKSYWL</sequence>
<feature type="transmembrane region" description="Helical" evidence="2">
    <location>
        <begin position="129"/>
        <end position="152"/>
    </location>
</feature>
<dbReference type="EMBL" id="CP009818">
    <property type="protein sequence ID" value="ATZ57373.1"/>
    <property type="molecule type" value="Genomic_DNA"/>
</dbReference>
<dbReference type="KEGG" id="bfu:BCIN_14g05190"/>
<gene>
    <name evidence="3" type="ORF">BCIN_14g05190</name>
</gene>
<organism evidence="3 4">
    <name type="scientific">Botryotinia fuckeliana (strain B05.10)</name>
    <name type="common">Noble rot fungus</name>
    <name type="synonym">Botrytis cinerea</name>
    <dbReference type="NCBI Taxonomy" id="332648"/>
    <lineage>
        <taxon>Eukaryota</taxon>
        <taxon>Fungi</taxon>
        <taxon>Dikarya</taxon>
        <taxon>Ascomycota</taxon>
        <taxon>Pezizomycotina</taxon>
        <taxon>Leotiomycetes</taxon>
        <taxon>Helotiales</taxon>
        <taxon>Sclerotiniaceae</taxon>
        <taxon>Botrytis</taxon>
    </lineage>
</organism>
<keyword evidence="2" id="KW-0812">Transmembrane</keyword>
<dbReference type="GeneID" id="5430687"/>
<evidence type="ECO:0000256" key="2">
    <source>
        <dbReference type="SAM" id="Phobius"/>
    </source>
</evidence>
<evidence type="ECO:0000313" key="3">
    <source>
        <dbReference type="EMBL" id="ATZ57373.1"/>
    </source>
</evidence>
<dbReference type="Proteomes" id="UP000001798">
    <property type="component" value="Chromosome 14"/>
</dbReference>
<feature type="region of interest" description="Disordered" evidence="1">
    <location>
        <begin position="87"/>
        <end position="106"/>
    </location>
</feature>
<protein>
    <submittedName>
        <fullName evidence="3">Uncharacterized protein</fullName>
    </submittedName>
</protein>